<keyword evidence="2" id="KW-1185">Reference proteome</keyword>
<proteinExistence type="predicted"/>
<protein>
    <submittedName>
        <fullName evidence="1">Uncharacterized protein</fullName>
    </submittedName>
</protein>
<comment type="caution">
    <text evidence="1">The sequence shown here is derived from an EMBL/GenBank/DDBJ whole genome shotgun (WGS) entry which is preliminary data.</text>
</comment>
<sequence>MIHHPRSTFNEIDVDEPVSIVDEDDPASHLLPIQWPQPQNEEIFLAMEEAAFEEKKSVYRQARRESLHRKKLRVIEEEDGDGNSNTGSCTEHIPEINIILLPAKTETHKKNMIQVSNTKKPLFFYVNLAPSLWKREISLVDLVLIPERSLAFICPPNCLFVFQIEQFEKVFESILCAITMVVTISEILKNIGLTTKKKMKNEAKGKMIEIVLGKSDNFDSLVPLVTNGKTP</sequence>
<accession>A0ABQ8B2B9</accession>
<evidence type="ECO:0000313" key="1">
    <source>
        <dbReference type="EMBL" id="KAH0898932.1"/>
    </source>
</evidence>
<gene>
    <name evidence="1" type="ORF">HID58_048500</name>
</gene>
<dbReference type="InterPro" id="IPR014560">
    <property type="entry name" value="UCP030333_Alba"/>
</dbReference>
<dbReference type="Proteomes" id="UP000824890">
    <property type="component" value="Unassembled WGS sequence"/>
</dbReference>
<dbReference type="EMBL" id="JAGKQM010000012">
    <property type="protein sequence ID" value="KAH0898932.1"/>
    <property type="molecule type" value="Genomic_DNA"/>
</dbReference>
<evidence type="ECO:0000313" key="2">
    <source>
        <dbReference type="Proteomes" id="UP000824890"/>
    </source>
</evidence>
<name>A0ABQ8B2B9_BRANA</name>
<reference evidence="1 2" key="1">
    <citation type="submission" date="2021-05" db="EMBL/GenBank/DDBJ databases">
        <title>Genome Assembly of Synthetic Allotetraploid Brassica napus Reveals Homoeologous Exchanges between Subgenomes.</title>
        <authorList>
            <person name="Davis J.T."/>
        </authorList>
    </citation>
    <scope>NUCLEOTIDE SEQUENCE [LARGE SCALE GENOMIC DNA]</scope>
    <source>
        <strain evidence="2">cv. Da-Ae</strain>
        <tissue evidence="1">Seedling</tissue>
    </source>
</reference>
<dbReference type="PANTHER" id="PTHR31947">
    <property type="entry name" value="DNA/RNA-BINDING PROTEIN ALBA 3"/>
    <property type="match status" value="1"/>
</dbReference>
<dbReference type="Gene3D" id="3.30.110.20">
    <property type="entry name" value="Alba-like domain"/>
    <property type="match status" value="2"/>
</dbReference>
<organism evidence="1 2">
    <name type="scientific">Brassica napus</name>
    <name type="common">Rape</name>
    <dbReference type="NCBI Taxonomy" id="3708"/>
    <lineage>
        <taxon>Eukaryota</taxon>
        <taxon>Viridiplantae</taxon>
        <taxon>Streptophyta</taxon>
        <taxon>Embryophyta</taxon>
        <taxon>Tracheophyta</taxon>
        <taxon>Spermatophyta</taxon>
        <taxon>Magnoliopsida</taxon>
        <taxon>eudicotyledons</taxon>
        <taxon>Gunneridae</taxon>
        <taxon>Pentapetalae</taxon>
        <taxon>rosids</taxon>
        <taxon>malvids</taxon>
        <taxon>Brassicales</taxon>
        <taxon>Brassicaceae</taxon>
        <taxon>Brassiceae</taxon>
        <taxon>Brassica</taxon>
    </lineage>
</organism>
<dbReference type="InterPro" id="IPR036882">
    <property type="entry name" value="Alba-like_dom_sf"/>
</dbReference>
<dbReference type="PANTHER" id="PTHR31947:SF19">
    <property type="entry name" value="ALBA DNA_RNA-BINDING PROTEIN"/>
    <property type="match status" value="1"/>
</dbReference>